<protein>
    <submittedName>
        <fullName evidence="1">DUF885 domain-containing protein</fullName>
    </submittedName>
</protein>
<dbReference type="KEGG" id="fll:EI427_02965"/>
<evidence type="ECO:0000313" key="1">
    <source>
        <dbReference type="EMBL" id="AZQ61217.1"/>
    </source>
</evidence>
<name>A0A3S9NZ66_9BACT</name>
<dbReference type="Proteomes" id="UP000267268">
    <property type="component" value="Chromosome 1"/>
</dbReference>
<accession>A0A3S9NZ66</accession>
<sequence>MTINNTRLLLLSTLFSFTFLISCQKTIENKISKNDDLHLDVFFDSVFLSDLNKSPESLTYRGDKFQNDEWDDYSESAFYRTFRDKEHALNESKKFNSLSFSPSRALSLKLFQDELKLNLDGERYHMYEYTFNQMFGAQSESASFLIGFHQIDSKKDAEAYIERIKKIPELMQQKITKSEMASEVGFRLPKFLFPKVLGDCENLLKGKPLDKSSVDHPLVSDFNKKLSALKLPPNEEDQLKKDMYHAMVYYYGPTYRKLIHYLKKEEKLSNDEAGVWRLKDGDEYYAYCLKKITSTDLTASQIHDLGLKEVERIHNEMQIIKEKVGFEGDLQAFFEFMKSSPQFYYANTTTGKQEYLHKATAIIDTMRTRLDDLFITKPKAEIIVKRVEEFREATAGKAFYNKPAKDGSRPGYYYANLYDMEGMPKYEMEALAYHEGIPGHHMQLALTQELSDLPEFRKSGEYTAYIEGWGLYAEFIPKELGFYSDPYSDFGRLSMELWRSCRLVVDTGIHDRKWTREESITYYTSNTPAAYSQCEKMVDRHIVMPGQATAYKIGMDKILKLRDKSKNILGSQFDIRQFHEVVLSNGPIPLSTLEFLVENYIQKNNQML</sequence>
<dbReference type="PANTHER" id="PTHR33361:SF16">
    <property type="entry name" value="DUF885 DOMAIN-CONTAINING PROTEIN"/>
    <property type="match status" value="1"/>
</dbReference>
<dbReference type="PROSITE" id="PS51257">
    <property type="entry name" value="PROKAR_LIPOPROTEIN"/>
    <property type="match status" value="1"/>
</dbReference>
<keyword evidence="2" id="KW-1185">Reference proteome</keyword>
<proteinExistence type="predicted"/>
<dbReference type="InterPro" id="IPR010281">
    <property type="entry name" value="DUF885"/>
</dbReference>
<dbReference type="EMBL" id="CP034562">
    <property type="protein sequence ID" value="AZQ61217.1"/>
    <property type="molecule type" value="Genomic_DNA"/>
</dbReference>
<dbReference type="OrthoDB" id="9760040at2"/>
<gene>
    <name evidence="1" type="ORF">EI427_02965</name>
</gene>
<dbReference type="AlphaFoldDB" id="A0A3S9NZ66"/>
<evidence type="ECO:0000313" key="2">
    <source>
        <dbReference type="Proteomes" id="UP000267268"/>
    </source>
</evidence>
<dbReference type="RefSeq" id="WP_126611457.1">
    <property type="nucleotide sequence ID" value="NZ_CP034562.1"/>
</dbReference>
<organism evidence="1 2">
    <name type="scientific">Flammeovirga pectinis</name>
    <dbReference type="NCBI Taxonomy" id="2494373"/>
    <lineage>
        <taxon>Bacteria</taxon>
        <taxon>Pseudomonadati</taxon>
        <taxon>Bacteroidota</taxon>
        <taxon>Cytophagia</taxon>
        <taxon>Cytophagales</taxon>
        <taxon>Flammeovirgaceae</taxon>
        <taxon>Flammeovirga</taxon>
    </lineage>
</organism>
<dbReference type="PANTHER" id="PTHR33361">
    <property type="entry name" value="GLR0591 PROTEIN"/>
    <property type="match status" value="1"/>
</dbReference>
<reference evidence="1 2" key="1">
    <citation type="submission" date="2018-12" db="EMBL/GenBank/DDBJ databases">
        <title>Flammeovirga pectinis sp. nov., isolated from the gut of the Korean scallop, Patinopecten yessoensis.</title>
        <authorList>
            <person name="Bae J.-W."/>
            <person name="Jeong Y.-S."/>
            <person name="Kang W."/>
        </authorList>
    </citation>
    <scope>NUCLEOTIDE SEQUENCE [LARGE SCALE GENOMIC DNA]</scope>
    <source>
        <strain evidence="1 2">L12M1</strain>
    </source>
</reference>
<dbReference type="Pfam" id="PF05960">
    <property type="entry name" value="DUF885"/>
    <property type="match status" value="1"/>
</dbReference>